<comment type="caution">
    <text evidence="2">The sequence shown here is derived from an EMBL/GenBank/DDBJ whole genome shotgun (WGS) entry which is preliminary data.</text>
</comment>
<gene>
    <name evidence="1 2" type="primary">csrA</name>
    <name evidence="2" type="ORF">KQJ23_03810</name>
</gene>
<name>A0ABS6FN83_9BACL</name>
<sequence length="84" mass="9567">MLILSRNKGQKIMLNHDIVISIVDIGGDQVRIGIEAPTEVSIYREEIYEAIQQQNKDSIINTDEIGQLLLDFNLPTPKKTQKNF</sequence>
<dbReference type="PANTHER" id="PTHR34984">
    <property type="entry name" value="CARBON STORAGE REGULATOR"/>
    <property type="match status" value="1"/>
</dbReference>
<organism evidence="2 3">
    <name type="scientific">Paenibacillus brevis</name>
    <dbReference type="NCBI Taxonomy" id="2841508"/>
    <lineage>
        <taxon>Bacteria</taxon>
        <taxon>Bacillati</taxon>
        <taxon>Bacillota</taxon>
        <taxon>Bacilli</taxon>
        <taxon>Bacillales</taxon>
        <taxon>Paenibacillaceae</taxon>
        <taxon>Paenibacillus</taxon>
    </lineage>
</organism>
<dbReference type="EMBL" id="JAHLQJ010000002">
    <property type="protein sequence ID" value="MBU5670952.1"/>
    <property type="molecule type" value="Genomic_DNA"/>
</dbReference>
<dbReference type="PANTHER" id="PTHR34984:SF1">
    <property type="entry name" value="CARBON STORAGE REGULATOR"/>
    <property type="match status" value="1"/>
</dbReference>
<evidence type="ECO:0000313" key="2">
    <source>
        <dbReference type="EMBL" id="MBU5670952.1"/>
    </source>
</evidence>
<keyword evidence="1" id="KW-0694">RNA-binding</keyword>
<dbReference type="RefSeq" id="WP_216477334.1">
    <property type="nucleotide sequence ID" value="NZ_JAHLQJ010000002.1"/>
</dbReference>
<dbReference type="NCBIfam" id="NF002469">
    <property type="entry name" value="PRK01712.1"/>
    <property type="match status" value="1"/>
</dbReference>
<keyword evidence="1" id="KW-0678">Repressor</keyword>
<dbReference type="Proteomes" id="UP000743001">
    <property type="component" value="Unassembled WGS sequence"/>
</dbReference>
<keyword evidence="1" id="KW-0963">Cytoplasm</keyword>
<dbReference type="InterPro" id="IPR003751">
    <property type="entry name" value="CsrA"/>
</dbReference>
<proteinExistence type="inferred from homology"/>
<keyword evidence="3" id="KW-1185">Reference proteome</keyword>
<reference evidence="2 3" key="1">
    <citation type="submission" date="2021-06" db="EMBL/GenBank/DDBJ databases">
        <authorList>
            <person name="Sun Q."/>
            <person name="Li D."/>
        </authorList>
    </citation>
    <scope>NUCLEOTIDE SEQUENCE [LARGE SCALE GENOMIC DNA]</scope>
    <source>
        <strain evidence="2 3">MSJ-6</strain>
    </source>
</reference>
<comment type="function">
    <text evidence="1">A translational regulator that binds mRNA to regulate translation initiation and/or mRNA stability. Usually binds in the 5'-UTR at or near the Shine-Dalgarno sequence preventing ribosome-binding, thus repressing translation. Its main target seems to be the major flagellin gene, while its function is anatagonized by FliW.</text>
</comment>
<dbReference type="HAMAP" id="MF_00167">
    <property type="entry name" value="CsrA"/>
    <property type="match status" value="1"/>
</dbReference>
<dbReference type="NCBIfam" id="TIGR00202">
    <property type="entry name" value="csrA"/>
    <property type="match status" value="1"/>
</dbReference>
<comment type="subunit">
    <text evidence="1">Homodimer; the beta-strands of each monomer intercalate to form a hydrophobic core, while the alpha-helices form wings that extend away from the core.</text>
</comment>
<protein>
    <recommendedName>
        <fullName evidence="1">Translational regulator CsrA</fullName>
    </recommendedName>
</protein>
<comment type="similarity">
    <text evidence="1">Belongs to the CsrA/RsmA family.</text>
</comment>
<keyword evidence="1" id="KW-0810">Translation regulation</keyword>
<keyword evidence="1" id="KW-1005">Bacterial flagellum biogenesis</keyword>
<evidence type="ECO:0000313" key="3">
    <source>
        <dbReference type="Proteomes" id="UP000743001"/>
    </source>
</evidence>
<comment type="subcellular location">
    <subcellularLocation>
        <location evidence="1">Cytoplasm</location>
    </subcellularLocation>
</comment>
<evidence type="ECO:0000256" key="1">
    <source>
        <dbReference type="HAMAP-Rule" id="MF_00167"/>
    </source>
</evidence>
<dbReference type="Pfam" id="PF02599">
    <property type="entry name" value="CsrA"/>
    <property type="match status" value="1"/>
</dbReference>
<accession>A0ABS6FN83</accession>